<dbReference type="Pfam" id="PF00925">
    <property type="entry name" value="GTP_cyclohydro2"/>
    <property type="match status" value="1"/>
</dbReference>
<dbReference type="InterPro" id="IPR032677">
    <property type="entry name" value="GTP_cyclohydro_II"/>
</dbReference>
<keyword evidence="9" id="KW-0547">Nucleotide-binding</keyword>
<dbReference type="Gene3D" id="3.90.870.10">
    <property type="entry name" value="DHBP synthase"/>
    <property type="match status" value="1"/>
</dbReference>
<evidence type="ECO:0000256" key="3">
    <source>
        <dbReference type="ARBA" id="ARBA00001947"/>
    </source>
</evidence>
<dbReference type="PANTHER" id="PTHR21327:SF47">
    <property type="entry name" value="GTP CYCLOHYDROLASE II DOMAIN-CONTAINING PROTEIN"/>
    <property type="match status" value="1"/>
</dbReference>
<comment type="catalytic activity">
    <reaction evidence="17">
        <text>GTP + 4 H2O = 2,5-diamino-6-hydroxy-4-(5-phosphoribosylamino)-pyrimidine + formate + 2 phosphate + 3 H(+)</text>
        <dbReference type="Rhea" id="RHEA:23704"/>
        <dbReference type="ChEBI" id="CHEBI:15377"/>
        <dbReference type="ChEBI" id="CHEBI:15378"/>
        <dbReference type="ChEBI" id="CHEBI:15740"/>
        <dbReference type="ChEBI" id="CHEBI:37565"/>
        <dbReference type="ChEBI" id="CHEBI:43474"/>
        <dbReference type="ChEBI" id="CHEBI:58614"/>
        <dbReference type="EC" id="3.5.4.25"/>
    </reaction>
</comment>
<dbReference type="GO" id="GO:0009231">
    <property type="term" value="P:riboflavin biosynthetic process"/>
    <property type="evidence" value="ECO:0007669"/>
    <property type="project" value="UniProtKB-UniPathway"/>
</dbReference>
<dbReference type="GO" id="GO:0003935">
    <property type="term" value="F:GTP cyclohydrolase II activity"/>
    <property type="evidence" value="ECO:0007669"/>
    <property type="project" value="UniProtKB-EC"/>
</dbReference>
<keyword evidence="8" id="KW-0479">Metal-binding</keyword>
<keyword evidence="16" id="KW-0511">Multifunctional enzyme</keyword>
<comment type="caution">
    <text evidence="19">The sequence shown here is derived from an EMBL/GenBank/DDBJ whole genome shotgun (WGS) entry which is preliminary data.</text>
</comment>
<evidence type="ECO:0000256" key="10">
    <source>
        <dbReference type="ARBA" id="ARBA00022801"/>
    </source>
</evidence>
<comment type="cofactor">
    <cofactor evidence="2">
        <name>Mg(2+)</name>
        <dbReference type="ChEBI" id="CHEBI:18420"/>
    </cofactor>
</comment>
<dbReference type="EC" id="3.5.4.25" evidence="6"/>
<evidence type="ECO:0000256" key="11">
    <source>
        <dbReference type="ARBA" id="ARBA00022833"/>
    </source>
</evidence>
<dbReference type="GO" id="GO:0008686">
    <property type="term" value="F:3,4-dihydroxy-2-butanone-4-phosphate synthase activity"/>
    <property type="evidence" value="ECO:0007669"/>
    <property type="project" value="InterPro"/>
</dbReference>
<proteinExistence type="inferred from homology"/>
<evidence type="ECO:0000256" key="5">
    <source>
        <dbReference type="ARBA" id="ARBA00005520"/>
    </source>
</evidence>
<keyword evidence="7" id="KW-0686">Riboflavin biosynthesis</keyword>
<evidence type="ECO:0000256" key="2">
    <source>
        <dbReference type="ARBA" id="ARBA00001946"/>
    </source>
</evidence>
<reference evidence="19" key="1">
    <citation type="submission" date="2021-02" db="EMBL/GenBank/DDBJ databases">
        <title>First Annotated Genome of the Yellow-green Alga Tribonema minus.</title>
        <authorList>
            <person name="Mahan K.M."/>
        </authorList>
    </citation>
    <scope>NUCLEOTIDE SEQUENCE</scope>
    <source>
        <strain evidence="19">UTEX B ZZ1240</strain>
    </source>
</reference>
<dbReference type="InterPro" id="IPR036144">
    <property type="entry name" value="RibA-like_sf"/>
</dbReference>
<sequence>MPAIFKGEGSGGESDCFTRFVSECKLPTRKGTFRLRAYSYEGPTKGLEPLAIVSGDIGDGVDVPVRVHDQCVTSEVLGSMRCDCREQLELSLDYIHRHGGIVIYMQQEGRGIGLANKIAAYSLQDQGLDTVDANRHLGFEDDYRSYEAVEFILRDLGVKSVQLMTNNPFKLKCLKAMGIKVQARIPMLVAPNPHSERYLQAKSRRMSHLLALDDAEAVVVEAAAAAVTATAATAVAGDTPVTKLRGGAASEDGSELCVDSSELCVDSSELCEDDGECETETWAFGRETVVAAIKAVGEGKLVVVTDDEDRENEGDLICAGSCATEDLLAFMIRYTSGVICVSLEGERLDELQIPPMVAVNEDPKATAFAVTVDAKHGTTTGISAKDRSNTLMTLANPDATAADFNRPGHIFPLRYCKGGVLKRGGHTEAALDLARLAGLPPVGVLCEITTADGRDMARLPELREFCKEHGLVLTSIRDMRCYLREKMEAQAHS</sequence>
<accession>A0A835ZPV4</accession>
<dbReference type="InterPro" id="IPR017945">
    <property type="entry name" value="DHBP_synth_RibB-like_a/b_dom"/>
</dbReference>
<dbReference type="InterPro" id="IPR000422">
    <property type="entry name" value="DHBP_synthase_RibB"/>
</dbReference>
<dbReference type="GO" id="GO:0046872">
    <property type="term" value="F:metal ion binding"/>
    <property type="evidence" value="ECO:0007669"/>
    <property type="project" value="UniProtKB-KW"/>
</dbReference>
<comment type="cofactor">
    <cofactor evidence="1">
        <name>Mn(2+)</name>
        <dbReference type="ChEBI" id="CHEBI:29035"/>
    </cofactor>
</comment>
<gene>
    <name evidence="19" type="ORF">JKP88DRAFT_269261</name>
</gene>
<dbReference type="PANTHER" id="PTHR21327">
    <property type="entry name" value="GTP CYCLOHYDROLASE II-RELATED"/>
    <property type="match status" value="1"/>
</dbReference>
<dbReference type="Proteomes" id="UP000664859">
    <property type="component" value="Unassembled WGS sequence"/>
</dbReference>
<dbReference type="FunFam" id="3.40.50.10990:FF:000001">
    <property type="entry name" value="Riboflavin biosynthesis protein RibBA"/>
    <property type="match status" value="1"/>
</dbReference>
<evidence type="ECO:0000256" key="9">
    <source>
        <dbReference type="ARBA" id="ARBA00022741"/>
    </source>
</evidence>
<evidence type="ECO:0000256" key="15">
    <source>
        <dbReference type="ARBA" id="ARBA00023239"/>
    </source>
</evidence>
<evidence type="ECO:0000256" key="7">
    <source>
        <dbReference type="ARBA" id="ARBA00022619"/>
    </source>
</evidence>
<evidence type="ECO:0000313" key="19">
    <source>
        <dbReference type="EMBL" id="KAG5192738.1"/>
    </source>
</evidence>
<keyword evidence="14" id="KW-0464">Manganese</keyword>
<dbReference type="SUPFAM" id="SSF142695">
    <property type="entry name" value="RibA-like"/>
    <property type="match status" value="1"/>
</dbReference>
<evidence type="ECO:0000259" key="18">
    <source>
        <dbReference type="Pfam" id="PF00925"/>
    </source>
</evidence>
<dbReference type="FunFam" id="3.90.870.10:FF:000001">
    <property type="entry name" value="Riboflavin biosynthesis protein RibBA"/>
    <property type="match status" value="1"/>
</dbReference>
<dbReference type="OrthoDB" id="60371at2759"/>
<name>A0A835ZPV4_9STRA</name>
<feature type="domain" description="GTP cyclohydrolase II" evidence="18">
    <location>
        <begin position="21"/>
        <end position="186"/>
    </location>
</feature>
<evidence type="ECO:0000313" key="20">
    <source>
        <dbReference type="Proteomes" id="UP000664859"/>
    </source>
</evidence>
<evidence type="ECO:0000256" key="16">
    <source>
        <dbReference type="ARBA" id="ARBA00023268"/>
    </source>
</evidence>
<dbReference type="EMBL" id="JAFCMP010000002">
    <property type="protein sequence ID" value="KAG5192738.1"/>
    <property type="molecule type" value="Genomic_DNA"/>
</dbReference>
<dbReference type="Pfam" id="PF00926">
    <property type="entry name" value="DHBP_synthase"/>
    <property type="match status" value="1"/>
</dbReference>
<evidence type="ECO:0000256" key="17">
    <source>
        <dbReference type="ARBA" id="ARBA00049295"/>
    </source>
</evidence>
<protein>
    <recommendedName>
        <fullName evidence="6">GTP cyclohydrolase II</fullName>
        <ecNumber evidence="6">3.5.4.25</ecNumber>
    </recommendedName>
</protein>
<keyword evidence="12" id="KW-0460">Magnesium</keyword>
<evidence type="ECO:0000256" key="14">
    <source>
        <dbReference type="ARBA" id="ARBA00023211"/>
    </source>
</evidence>
<evidence type="ECO:0000256" key="1">
    <source>
        <dbReference type="ARBA" id="ARBA00001936"/>
    </source>
</evidence>
<dbReference type="AlphaFoldDB" id="A0A835ZPV4"/>
<organism evidence="19 20">
    <name type="scientific">Tribonema minus</name>
    <dbReference type="NCBI Taxonomy" id="303371"/>
    <lineage>
        <taxon>Eukaryota</taxon>
        <taxon>Sar</taxon>
        <taxon>Stramenopiles</taxon>
        <taxon>Ochrophyta</taxon>
        <taxon>PX clade</taxon>
        <taxon>Xanthophyceae</taxon>
        <taxon>Tribonematales</taxon>
        <taxon>Tribonemataceae</taxon>
        <taxon>Tribonema</taxon>
    </lineage>
</organism>
<keyword evidence="13" id="KW-0342">GTP-binding</keyword>
<keyword evidence="11" id="KW-0862">Zinc</keyword>
<evidence type="ECO:0000256" key="4">
    <source>
        <dbReference type="ARBA" id="ARBA00004853"/>
    </source>
</evidence>
<dbReference type="GO" id="GO:0005829">
    <property type="term" value="C:cytosol"/>
    <property type="evidence" value="ECO:0007669"/>
    <property type="project" value="TreeGrafter"/>
</dbReference>
<dbReference type="SUPFAM" id="SSF55821">
    <property type="entry name" value="YrdC/RibB"/>
    <property type="match status" value="1"/>
</dbReference>
<dbReference type="UniPathway" id="UPA00275">
    <property type="reaction ID" value="UER00400"/>
</dbReference>
<dbReference type="InterPro" id="IPR000926">
    <property type="entry name" value="RibA"/>
</dbReference>
<keyword evidence="20" id="KW-1185">Reference proteome</keyword>
<dbReference type="CDD" id="cd00641">
    <property type="entry name" value="GTP_cyclohydro2"/>
    <property type="match status" value="1"/>
</dbReference>
<keyword evidence="10" id="KW-0378">Hydrolase</keyword>
<dbReference type="NCBIfam" id="TIGR00506">
    <property type="entry name" value="ribB"/>
    <property type="match status" value="1"/>
</dbReference>
<dbReference type="NCBIfam" id="NF001591">
    <property type="entry name" value="PRK00393.1"/>
    <property type="match status" value="1"/>
</dbReference>
<evidence type="ECO:0000256" key="12">
    <source>
        <dbReference type="ARBA" id="ARBA00022842"/>
    </source>
</evidence>
<dbReference type="Gene3D" id="3.40.50.10990">
    <property type="entry name" value="GTP cyclohydrolase II"/>
    <property type="match status" value="1"/>
</dbReference>
<dbReference type="HAMAP" id="MF_00179">
    <property type="entry name" value="RibA"/>
    <property type="match status" value="1"/>
</dbReference>
<comment type="similarity">
    <text evidence="5">In the N-terminal section; belongs to the DHBP synthase family.</text>
</comment>
<evidence type="ECO:0000256" key="13">
    <source>
        <dbReference type="ARBA" id="ARBA00023134"/>
    </source>
</evidence>
<keyword evidence="15" id="KW-0456">Lyase</keyword>
<evidence type="ECO:0000256" key="8">
    <source>
        <dbReference type="ARBA" id="ARBA00022723"/>
    </source>
</evidence>
<comment type="pathway">
    <text evidence="4">Cofactor biosynthesis; riboflavin biosynthesis; 5-amino-6-(D-ribitylamino)uracil from GTP: step 1/4.</text>
</comment>
<evidence type="ECO:0000256" key="6">
    <source>
        <dbReference type="ARBA" id="ARBA00012762"/>
    </source>
</evidence>
<comment type="cofactor">
    <cofactor evidence="3">
        <name>Zn(2+)</name>
        <dbReference type="ChEBI" id="CHEBI:29105"/>
    </cofactor>
</comment>
<dbReference type="GO" id="GO:0005525">
    <property type="term" value="F:GTP binding"/>
    <property type="evidence" value="ECO:0007669"/>
    <property type="project" value="UniProtKB-KW"/>
</dbReference>